<accession>A0ABR8Y4Q8</accession>
<name>A0ABR8Y4Q8_9BACT</name>
<feature type="transmembrane region" description="Helical" evidence="1">
    <location>
        <begin position="5"/>
        <end position="23"/>
    </location>
</feature>
<dbReference type="Proteomes" id="UP000620874">
    <property type="component" value="Unassembled WGS sequence"/>
</dbReference>
<evidence type="ECO:0000313" key="3">
    <source>
        <dbReference type="Proteomes" id="UP000620874"/>
    </source>
</evidence>
<reference evidence="2 3" key="1">
    <citation type="submission" date="2020-08" db="EMBL/GenBank/DDBJ databases">
        <title>A Genomic Blueprint of the Chicken Gut Microbiome.</title>
        <authorList>
            <person name="Gilroy R."/>
            <person name="Ravi A."/>
            <person name="Getino M."/>
            <person name="Pursley I."/>
            <person name="Horton D.L."/>
            <person name="Alikhan N.-F."/>
            <person name="Baker D."/>
            <person name="Gharbi K."/>
            <person name="Hall N."/>
            <person name="Watson M."/>
            <person name="Adriaenssens E.M."/>
            <person name="Foster-Nyarko E."/>
            <person name="Jarju S."/>
            <person name="Secka A."/>
            <person name="Antonio M."/>
            <person name="Oren A."/>
            <person name="Chaudhuri R."/>
            <person name="La Ragione R.M."/>
            <person name="Hildebrand F."/>
            <person name="Pallen M.J."/>
        </authorList>
    </citation>
    <scope>NUCLEOTIDE SEQUENCE [LARGE SCALE GENOMIC DNA]</scope>
    <source>
        <strain evidence="2 3">Sa1CVN1</strain>
    </source>
</reference>
<dbReference type="EMBL" id="JACSPP010000003">
    <property type="protein sequence ID" value="MBD8039196.1"/>
    <property type="molecule type" value="Genomic_DNA"/>
</dbReference>
<feature type="transmembrane region" description="Helical" evidence="1">
    <location>
        <begin position="29"/>
        <end position="45"/>
    </location>
</feature>
<feature type="transmembrane region" description="Helical" evidence="1">
    <location>
        <begin position="66"/>
        <end position="82"/>
    </location>
</feature>
<feature type="transmembrane region" description="Helical" evidence="1">
    <location>
        <begin position="88"/>
        <end position="105"/>
    </location>
</feature>
<comment type="caution">
    <text evidence="2">The sequence shown here is derived from an EMBL/GenBank/DDBJ whole genome shotgun (WGS) entry which is preliminary data.</text>
</comment>
<evidence type="ECO:0000313" key="2">
    <source>
        <dbReference type="EMBL" id="MBD8039196.1"/>
    </source>
</evidence>
<sequence>MTNKYYPTISVIGAILLLGGAIIQITQAVWAPYVYLVGAILFAYVQVTDRYEGANLIIRRLRRQQMLGAALLVLAGVMMILWHRNEWILCLTIAAILELYTAFRIPQEEQKEKQ</sequence>
<evidence type="ECO:0000256" key="1">
    <source>
        <dbReference type="SAM" id="Phobius"/>
    </source>
</evidence>
<protein>
    <submittedName>
        <fullName evidence="2">Uncharacterized protein</fullName>
    </submittedName>
</protein>
<keyword evidence="1" id="KW-0812">Transmembrane</keyword>
<proteinExistence type="predicted"/>
<keyword evidence="1" id="KW-1133">Transmembrane helix</keyword>
<gene>
    <name evidence="2" type="ORF">H9625_01800</name>
</gene>
<dbReference type="RefSeq" id="WP_022041157.1">
    <property type="nucleotide sequence ID" value="NZ_JACSPP010000003.1"/>
</dbReference>
<keyword evidence="3" id="KW-1185">Reference proteome</keyword>
<organism evidence="2 3">
    <name type="scientific">Phocaeicola intestinalis</name>
    <dbReference type="NCBI Taxonomy" id="2762212"/>
    <lineage>
        <taxon>Bacteria</taxon>
        <taxon>Pseudomonadati</taxon>
        <taxon>Bacteroidota</taxon>
        <taxon>Bacteroidia</taxon>
        <taxon>Bacteroidales</taxon>
        <taxon>Bacteroidaceae</taxon>
        <taxon>Phocaeicola</taxon>
    </lineage>
</organism>
<keyword evidence="1" id="KW-0472">Membrane</keyword>